<protein>
    <submittedName>
        <fullName evidence="1">Uncharacterized protein</fullName>
    </submittedName>
</protein>
<accession>A0A1X7U4S3</accession>
<proteinExistence type="predicted"/>
<dbReference type="InParanoid" id="A0A1X7U4S3"/>
<evidence type="ECO:0000313" key="1">
    <source>
        <dbReference type="EnsemblMetazoa" id="Aqu2.1.22461_001"/>
    </source>
</evidence>
<sequence>MHYKGHVDEWCKRNCNPYMVEGLQNGGYPKYVPGIPGYFVLGDWGEYKGRTSWFCPRYPRILFVLWDWEVSIGGRPGSLKVSLCVRTTSPVEDFDSLVFDCLSELTGADPFGDHALVCGGHNDQAANVQGSALAVAEHRKRVVHFDNCRSVGITFIPLAIEYLGGWSNDAMITIKKIGFHLGTRLGLPPVQFSGHLIQRLSITLWHFSAQMWLCGSTTPPSVEDSCFRDLSEFIENDVKGDGLDHISTPPLTAALSVSLSSGTPHQAKNATPKFSLKLGKKPQPTINSALTSSPEEEMNKTVEIYRMIEDELRRQGSFPITLKPFSASVDHIATVVSVEVFDGAPVVLLDKDNNQTFDSATTQNTKYWKGHKNKKAVTEGDYSILSDLRNSMLSKSKLKAGPPARSIKVDTGFEDLESKLSSMEYKILYFNNLEASKERLVAEIGQPTACVKELEAKI</sequence>
<dbReference type="EnsemblMetazoa" id="Aqu2.1.22461_001">
    <property type="protein sequence ID" value="Aqu2.1.22461_001"/>
    <property type="gene ID" value="Aqu2.1.22461"/>
</dbReference>
<organism evidence="1">
    <name type="scientific">Amphimedon queenslandica</name>
    <name type="common">Sponge</name>
    <dbReference type="NCBI Taxonomy" id="400682"/>
    <lineage>
        <taxon>Eukaryota</taxon>
        <taxon>Metazoa</taxon>
        <taxon>Porifera</taxon>
        <taxon>Demospongiae</taxon>
        <taxon>Heteroscleromorpha</taxon>
        <taxon>Haplosclerida</taxon>
        <taxon>Niphatidae</taxon>
        <taxon>Amphimedon</taxon>
    </lineage>
</organism>
<reference evidence="1" key="1">
    <citation type="submission" date="2017-05" db="UniProtKB">
        <authorList>
            <consortium name="EnsemblMetazoa"/>
        </authorList>
    </citation>
    <scope>IDENTIFICATION</scope>
</reference>
<dbReference type="OrthoDB" id="347018at2759"/>
<name>A0A1X7U4S3_AMPQE</name>
<dbReference type="AlphaFoldDB" id="A0A1X7U4S3"/>